<proteinExistence type="predicted"/>
<reference evidence="2 3" key="1">
    <citation type="submission" date="2024-09" db="EMBL/GenBank/DDBJ databases">
        <authorList>
            <person name="Lee S.D."/>
        </authorList>
    </citation>
    <scope>NUCLEOTIDE SEQUENCE [LARGE SCALE GENOMIC DNA]</scope>
    <source>
        <strain evidence="2 3">N1-3</strain>
    </source>
</reference>
<organism evidence="2 3">
    <name type="scientific">Streptacidiphilus alkalitolerans</name>
    <dbReference type="NCBI Taxonomy" id="3342712"/>
    <lineage>
        <taxon>Bacteria</taxon>
        <taxon>Bacillati</taxon>
        <taxon>Actinomycetota</taxon>
        <taxon>Actinomycetes</taxon>
        <taxon>Kitasatosporales</taxon>
        <taxon>Streptomycetaceae</taxon>
        <taxon>Streptacidiphilus</taxon>
    </lineage>
</organism>
<dbReference type="Proteomes" id="UP001592530">
    <property type="component" value="Unassembled WGS sequence"/>
</dbReference>
<feature type="non-terminal residue" evidence="2">
    <location>
        <position position="1"/>
    </location>
</feature>
<name>A0ABV6XET5_9ACTN</name>
<accession>A0ABV6XET5</accession>
<gene>
    <name evidence="2" type="ORF">ACEZDB_38490</name>
</gene>
<feature type="compositionally biased region" description="Basic residues" evidence="1">
    <location>
        <begin position="1"/>
        <end position="14"/>
    </location>
</feature>
<dbReference type="EMBL" id="JBHEZY010000036">
    <property type="protein sequence ID" value="MFC1436537.1"/>
    <property type="molecule type" value="Genomic_DNA"/>
</dbReference>
<feature type="region of interest" description="Disordered" evidence="1">
    <location>
        <begin position="139"/>
        <end position="170"/>
    </location>
</feature>
<dbReference type="RefSeq" id="WP_380560238.1">
    <property type="nucleotide sequence ID" value="NZ_JBHEZY010000036.1"/>
</dbReference>
<protein>
    <submittedName>
        <fullName evidence="2">Uncharacterized protein</fullName>
    </submittedName>
</protein>
<evidence type="ECO:0000256" key="1">
    <source>
        <dbReference type="SAM" id="MobiDB-lite"/>
    </source>
</evidence>
<evidence type="ECO:0000313" key="3">
    <source>
        <dbReference type="Proteomes" id="UP001592530"/>
    </source>
</evidence>
<evidence type="ECO:0000313" key="2">
    <source>
        <dbReference type="EMBL" id="MFC1436537.1"/>
    </source>
</evidence>
<comment type="caution">
    <text evidence="2">The sequence shown here is derived from an EMBL/GenBank/DDBJ whole genome shotgun (WGS) entry which is preliminary data.</text>
</comment>
<feature type="compositionally biased region" description="Basic and acidic residues" evidence="1">
    <location>
        <begin position="153"/>
        <end position="170"/>
    </location>
</feature>
<sequence length="170" mass="18581">GHPPTTRRLHHHTAQRTARTCGPHRSNKTSARPWPGPTAHHRASRTNKAGTDTAGQLTLKAVGHSDPLVIVLNGINDAQRTMVFTDELPALVERHSQHRTASAVNGYRPPADGQLAHRGVRTLTEPTSIDHPALDRATLAPDSDFQPAAGQQERLDAARRAEHQRRASQQ</sequence>
<feature type="region of interest" description="Disordered" evidence="1">
    <location>
        <begin position="1"/>
        <end position="51"/>
    </location>
</feature>